<gene>
    <name evidence="3" type="ORF">CYR79_07610</name>
</gene>
<feature type="domain" description="HTH arsR-type" evidence="2">
    <location>
        <begin position="10"/>
        <end position="79"/>
    </location>
</feature>
<dbReference type="SUPFAM" id="SSF46785">
    <property type="entry name" value="Winged helix' DNA-binding domain"/>
    <property type="match status" value="1"/>
</dbReference>
<dbReference type="Gene3D" id="1.10.10.10">
    <property type="entry name" value="Winged helix-like DNA-binding domain superfamily/Winged helix DNA-binding domain"/>
    <property type="match status" value="1"/>
</dbReference>
<dbReference type="InterPro" id="IPR001845">
    <property type="entry name" value="HTH_ArsR_DNA-bd_dom"/>
</dbReference>
<keyword evidence="1" id="KW-0238">DNA-binding</keyword>
<evidence type="ECO:0000256" key="1">
    <source>
        <dbReference type="ARBA" id="ARBA00023125"/>
    </source>
</evidence>
<dbReference type="AlphaFoldDB" id="A0A2I2A9X1"/>
<dbReference type="PROSITE" id="PS50987">
    <property type="entry name" value="HTH_ARSR_2"/>
    <property type="match status" value="1"/>
</dbReference>
<comment type="caution">
    <text evidence="3">The sequence shown here is derived from an EMBL/GenBank/DDBJ whole genome shotgun (WGS) entry which is preliminary data.</text>
</comment>
<sequence>MDKDKQLVALKRGFDELADLFVALGAETRQYLIMTLFNLPCKQQGGARVGEITAKTHLSRPAVSHHLKILRFAGKFADC</sequence>
<dbReference type="CDD" id="cd00090">
    <property type="entry name" value="HTH_ARSR"/>
    <property type="match status" value="1"/>
</dbReference>
<reference evidence="4" key="1">
    <citation type="submission" date="2017-12" db="EMBL/GenBank/DDBJ databases">
        <authorList>
            <person name="Christensen H."/>
        </authorList>
    </citation>
    <scope>NUCLEOTIDE SEQUENCE [LARGE SCALE GENOMIC DNA]</scope>
    <source>
        <strain evidence="4">268A</strain>
    </source>
</reference>
<dbReference type="EMBL" id="PKGI01000037">
    <property type="protein sequence ID" value="PLA76161.1"/>
    <property type="molecule type" value="Genomic_DNA"/>
</dbReference>
<evidence type="ECO:0000259" key="2">
    <source>
        <dbReference type="PROSITE" id="PS50987"/>
    </source>
</evidence>
<protein>
    <recommendedName>
        <fullName evidence="2">HTH arsR-type domain-containing protein</fullName>
    </recommendedName>
</protein>
<proteinExistence type="predicted"/>
<accession>A0A2I2A9X1</accession>
<dbReference type="GO" id="GO:0003700">
    <property type="term" value="F:DNA-binding transcription factor activity"/>
    <property type="evidence" value="ECO:0007669"/>
    <property type="project" value="InterPro"/>
</dbReference>
<dbReference type="RefSeq" id="WP_101812067.1">
    <property type="nucleotide sequence ID" value="NZ_PKGI01000037.1"/>
</dbReference>
<dbReference type="InterPro" id="IPR036388">
    <property type="entry name" value="WH-like_DNA-bd_sf"/>
</dbReference>
<evidence type="ECO:0000313" key="3">
    <source>
        <dbReference type="EMBL" id="PLA76161.1"/>
    </source>
</evidence>
<name>A0A2I2A9X1_9LACO</name>
<dbReference type="Proteomes" id="UP000234579">
    <property type="component" value="Unassembled WGS sequence"/>
</dbReference>
<evidence type="ECO:0000313" key="4">
    <source>
        <dbReference type="Proteomes" id="UP000234579"/>
    </source>
</evidence>
<organism evidence="3 4">
    <name type="scientific">Ligilactobacillus agilis</name>
    <dbReference type="NCBI Taxonomy" id="1601"/>
    <lineage>
        <taxon>Bacteria</taxon>
        <taxon>Bacillati</taxon>
        <taxon>Bacillota</taxon>
        <taxon>Bacilli</taxon>
        <taxon>Lactobacillales</taxon>
        <taxon>Lactobacillaceae</taxon>
        <taxon>Ligilactobacillus</taxon>
    </lineage>
</organism>
<dbReference type="InterPro" id="IPR036390">
    <property type="entry name" value="WH_DNA-bd_sf"/>
</dbReference>
<dbReference type="GO" id="GO:0003677">
    <property type="term" value="F:DNA binding"/>
    <property type="evidence" value="ECO:0007669"/>
    <property type="project" value="UniProtKB-KW"/>
</dbReference>
<dbReference type="Pfam" id="PF01022">
    <property type="entry name" value="HTH_5"/>
    <property type="match status" value="1"/>
</dbReference>
<dbReference type="InterPro" id="IPR011991">
    <property type="entry name" value="ArsR-like_HTH"/>
</dbReference>